<dbReference type="GO" id="GO:0005886">
    <property type="term" value="C:plasma membrane"/>
    <property type="evidence" value="ECO:0007669"/>
    <property type="project" value="TreeGrafter"/>
</dbReference>
<dbReference type="GO" id="GO:0030424">
    <property type="term" value="C:axon"/>
    <property type="evidence" value="ECO:0007669"/>
    <property type="project" value="TreeGrafter"/>
</dbReference>
<dbReference type="PANTHER" id="PTHR45652">
    <property type="entry name" value="GLIAL FIBRILLARY ACIDIC PROTEIN"/>
    <property type="match status" value="1"/>
</dbReference>
<feature type="compositionally biased region" description="Pro residues" evidence="6">
    <location>
        <begin position="63"/>
        <end position="72"/>
    </location>
</feature>
<dbReference type="FunFam" id="1.20.5.500:FF:000001">
    <property type="entry name" value="Type II keratin 23"/>
    <property type="match status" value="1"/>
</dbReference>
<evidence type="ECO:0000256" key="3">
    <source>
        <dbReference type="ARBA" id="ARBA00023054"/>
    </source>
</evidence>
<dbReference type="SUPFAM" id="SSF64593">
    <property type="entry name" value="Intermediate filament protein, coiled coil region"/>
    <property type="match status" value="1"/>
</dbReference>
<feature type="compositionally biased region" description="Basic and acidic residues" evidence="6">
    <location>
        <begin position="93"/>
        <end position="103"/>
    </location>
</feature>
<dbReference type="GO" id="GO:0005882">
    <property type="term" value="C:intermediate filament"/>
    <property type="evidence" value="ECO:0007669"/>
    <property type="project" value="UniProtKB-KW"/>
</dbReference>
<dbReference type="PROSITE" id="PS51842">
    <property type="entry name" value="IF_ROD_2"/>
    <property type="match status" value="1"/>
</dbReference>
<proteinExistence type="inferred from homology"/>
<dbReference type="Gene3D" id="1.20.5.500">
    <property type="entry name" value="Single helix bin"/>
    <property type="match status" value="1"/>
</dbReference>
<evidence type="ECO:0000256" key="1">
    <source>
        <dbReference type="ARBA" id="ARBA00022744"/>
    </source>
</evidence>
<dbReference type="InterPro" id="IPR039008">
    <property type="entry name" value="IF_rod_dom"/>
</dbReference>
<dbReference type="InterPro" id="IPR050405">
    <property type="entry name" value="Intermediate_filament"/>
</dbReference>
<feature type="compositionally biased region" description="Low complexity" evidence="6">
    <location>
        <begin position="300"/>
        <end position="312"/>
    </location>
</feature>
<reference evidence="8" key="2">
    <citation type="submission" date="2025-08" db="UniProtKB">
        <authorList>
            <consortium name="Ensembl"/>
        </authorList>
    </citation>
    <scope>IDENTIFICATION</scope>
</reference>
<organism evidence="8">
    <name type="scientific">Capra hircus</name>
    <name type="common">Goat</name>
    <dbReference type="NCBI Taxonomy" id="9925"/>
    <lineage>
        <taxon>Eukaryota</taxon>
        <taxon>Metazoa</taxon>
        <taxon>Chordata</taxon>
        <taxon>Craniata</taxon>
        <taxon>Vertebrata</taxon>
        <taxon>Euteleostomi</taxon>
        <taxon>Mammalia</taxon>
        <taxon>Eutheria</taxon>
        <taxon>Laurasiatheria</taxon>
        <taxon>Artiodactyla</taxon>
        <taxon>Ruminantia</taxon>
        <taxon>Pecora</taxon>
        <taxon>Bovidae</taxon>
        <taxon>Caprinae</taxon>
        <taxon>Capra</taxon>
    </lineage>
</organism>
<evidence type="ECO:0000256" key="5">
    <source>
        <dbReference type="SAM" id="Coils"/>
    </source>
</evidence>
<comment type="similarity">
    <text evidence="4">Belongs to the intermediate filament family.</text>
</comment>
<name>A0A8C2RX05_CAPHI</name>
<dbReference type="Pfam" id="PF00038">
    <property type="entry name" value="Filament"/>
    <property type="match status" value="1"/>
</dbReference>
<reference evidence="8" key="1">
    <citation type="submission" date="2019-03" db="EMBL/GenBank/DDBJ databases">
        <title>Genome sequencing and reference-guided assembly of Black Bengal Goat (Capra hircus).</title>
        <authorList>
            <person name="Siddiki A.Z."/>
            <person name="Baten A."/>
            <person name="Billah M."/>
            <person name="Alam M.A.U."/>
            <person name="Shawrob K.S.M."/>
            <person name="Saha S."/>
            <person name="Chowdhury M."/>
            <person name="Rahman A.H."/>
            <person name="Stear M."/>
            <person name="Miah G."/>
            <person name="Das G.B."/>
            <person name="Hossain M.M."/>
            <person name="Kumkum M."/>
            <person name="Islam M.S."/>
            <person name="Mollah A.M."/>
            <person name="Ahsan A."/>
            <person name="Tusar F."/>
            <person name="Khan M.K.I."/>
        </authorList>
    </citation>
    <scope>NUCLEOTIDE SEQUENCE [LARGE SCALE GENOMIC DNA]</scope>
</reference>
<evidence type="ECO:0000256" key="6">
    <source>
        <dbReference type="SAM" id="MobiDB-lite"/>
    </source>
</evidence>
<feature type="coiled-coil region" evidence="5">
    <location>
        <begin position="420"/>
        <end position="482"/>
    </location>
</feature>
<sequence length="566" mass="62508">SSRRRAAHEKAEAQLEVVLNFDKLRAGPGRLESISSNGFPVPLGALGGTAGCSDSVPVTQRPHPSPPGFPRPPPRKAHRPQGTQSVRSLNRNSQDKRTKRDGVRIGSSFEAGCAHTPARGPSPASRAVRALTSRSNLRPSLFLSPRLQFCGILHSPSSCFLARGAPHPLSPSKAQPSRGAPLPPARLLLHLFGAEPGTPLVQSWPVPPCTTARPLLYQHPEDVRRPRHREPAELHPELRDHVHPHLQPGQRAAPLHPAAGLGGLLVGRRHQHRVQEHPHQRAAQGTGQVAPGGPLRGGDARAAPAGGPAHQRQGPRRGGARQPGRRHHEAPGEDVDNASLARLDLERKVESLQEEIAFLKKLHDEEIQELQAQIQEQHVQIDMDVSKPDLTAALRDVRQQYESVAAKNLQEAEEWYKSKFADLSEAANRNNDALRQAKQESNEYRRQVQSLTCEVDALKGTNESLERQMREMEENFSVEAANYQDLLNVKMALDIEIATYRKLLEGEESRISLPLPNFSSLNLRETNLDSLPLVDTHSKRTLLIKTVETRDGQVINETSQHHDDLE</sequence>
<feature type="compositionally biased region" description="Polar residues" evidence="6">
    <location>
        <begin position="81"/>
        <end position="92"/>
    </location>
</feature>
<feature type="region of interest" description="Disordered" evidence="6">
    <location>
        <begin position="270"/>
        <end position="338"/>
    </location>
</feature>
<dbReference type="GO" id="GO:0005737">
    <property type="term" value="C:cytoplasm"/>
    <property type="evidence" value="ECO:0007669"/>
    <property type="project" value="TreeGrafter"/>
</dbReference>
<dbReference type="InterPro" id="IPR018039">
    <property type="entry name" value="IF_conserved"/>
</dbReference>
<evidence type="ECO:0000259" key="7">
    <source>
        <dbReference type="PROSITE" id="PS51842"/>
    </source>
</evidence>
<evidence type="ECO:0000256" key="2">
    <source>
        <dbReference type="ARBA" id="ARBA00022754"/>
    </source>
</evidence>
<keyword evidence="1" id="KW-0416">Keratin</keyword>
<evidence type="ECO:0000313" key="8">
    <source>
        <dbReference type="Ensembl" id="ENSCHIP00010035006.1"/>
    </source>
</evidence>
<dbReference type="GO" id="GO:0045109">
    <property type="term" value="P:intermediate filament organization"/>
    <property type="evidence" value="ECO:0007669"/>
    <property type="project" value="TreeGrafter"/>
</dbReference>
<dbReference type="Gene3D" id="1.20.5.170">
    <property type="match status" value="1"/>
</dbReference>
<dbReference type="PROSITE" id="PS00226">
    <property type="entry name" value="IF_ROD_1"/>
    <property type="match status" value="1"/>
</dbReference>
<keyword evidence="2 4" id="KW-0403">Intermediate filament</keyword>
<evidence type="ECO:0000256" key="4">
    <source>
        <dbReference type="RuleBase" id="RU000685"/>
    </source>
</evidence>
<dbReference type="Gene3D" id="1.20.5.1160">
    <property type="entry name" value="Vasodilator-stimulated phosphoprotein"/>
    <property type="match status" value="1"/>
</dbReference>
<dbReference type="Ensembl" id="ENSCHIT00010049232.1">
    <property type="protein sequence ID" value="ENSCHIP00010035006.1"/>
    <property type="gene ID" value="ENSCHIG00010026044.1"/>
</dbReference>
<dbReference type="SMART" id="SM01391">
    <property type="entry name" value="Filament"/>
    <property type="match status" value="1"/>
</dbReference>
<gene>
    <name evidence="8" type="primary">VIM</name>
</gene>
<accession>A0A8C2RX05</accession>
<dbReference type="AlphaFoldDB" id="A0A8C2RX05"/>
<feature type="region of interest" description="Disordered" evidence="6">
    <location>
        <begin position="28"/>
        <end position="127"/>
    </location>
</feature>
<dbReference type="GO" id="GO:0005200">
    <property type="term" value="F:structural constituent of cytoskeleton"/>
    <property type="evidence" value="ECO:0007669"/>
    <property type="project" value="TreeGrafter"/>
</dbReference>
<keyword evidence="3 5" id="KW-0175">Coiled coil</keyword>
<dbReference type="PANTHER" id="PTHR45652:SF5">
    <property type="entry name" value="VIMENTIN"/>
    <property type="match status" value="1"/>
</dbReference>
<protein>
    <submittedName>
        <fullName evidence="8">Vimentin</fullName>
    </submittedName>
</protein>
<feature type="domain" description="IF rod" evidence="7">
    <location>
        <begin position="1"/>
        <end position="511"/>
    </location>
</feature>
<feature type="compositionally biased region" description="Basic residues" evidence="6">
    <location>
        <begin position="313"/>
        <end position="328"/>
    </location>
</feature>